<reference evidence="1" key="1">
    <citation type="journal article" date="2021" name="Proc. Natl. Acad. Sci. U.S.A.">
        <title>A Catalog of Tens of Thousands of Viruses from Human Metagenomes Reveals Hidden Associations with Chronic Diseases.</title>
        <authorList>
            <person name="Tisza M.J."/>
            <person name="Buck C.B."/>
        </authorList>
    </citation>
    <scope>NUCLEOTIDE SEQUENCE</scope>
    <source>
        <strain evidence="1">CtTnV63</strain>
    </source>
</reference>
<organism evidence="1">
    <name type="scientific">Siphoviridae sp. ctTnV63</name>
    <dbReference type="NCBI Taxonomy" id="2825523"/>
    <lineage>
        <taxon>Viruses</taxon>
        <taxon>Duplodnaviria</taxon>
        <taxon>Heunggongvirae</taxon>
        <taxon>Uroviricota</taxon>
        <taxon>Caudoviricetes</taxon>
    </lineage>
</organism>
<sequence length="44" mass="5188">MTTMYFDPKTKTIRFPEAEAIKKIHAEMLQEFAELDEKEGKQNV</sequence>
<protein>
    <submittedName>
        <fullName evidence="1">Uncharacterized protein</fullName>
    </submittedName>
</protein>
<proteinExistence type="predicted"/>
<dbReference type="EMBL" id="BK015264">
    <property type="protein sequence ID" value="DAD98574.1"/>
    <property type="molecule type" value="Genomic_DNA"/>
</dbReference>
<evidence type="ECO:0000313" key="1">
    <source>
        <dbReference type="EMBL" id="DAD98574.1"/>
    </source>
</evidence>
<accession>A0A8S5NV08</accession>
<name>A0A8S5NV08_9CAUD</name>